<gene>
    <name evidence="2" type="ORF">GIB67_025025</name>
</gene>
<protein>
    <recommendedName>
        <fullName evidence="4">Aminotransferase-like plant mobile domain-containing protein</fullName>
    </recommendedName>
</protein>
<evidence type="ECO:0008006" key="4">
    <source>
        <dbReference type="Google" id="ProtNLM"/>
    </source>
</evidence>
<feature type="non-terminal residue" evidence="2">
    <location>
        <position position="1"/>
    </location>
</feature>
<accession>A0A7J7N7F3</accession>
<name>A0A7J7N7F3_9MAGN</name>
<feature type="region of interest" description="Disordered" evidence="1">
    <location>
        <begin position="346"/>
        <end position="369"/>
    </location>
</feature>
<proteinExistence type="predicted"/>
<dbReference type="AlphaFoldDB" id="A0A7J7N7F3"/>
<dbReference type="Proteomes" id="UP000541444">
    <property type="component" value="Unassembled WGS sequence"/>
</dbReference>
<evidence type="ECO:0000313" key="2">
    <source>
        <dbReference type="EMBL" id="KAF6163161.1"/>
    </source>
</evidence>
<reference evidence="2 3" key="1">
    <citation type="journal article" date="2020" name="IScience">
        <title>Genome Sequencing of the Endangered Kingdonia uniflora (Circaeasteraceae, Ranunculales) Reveals Potential Mechanisms of Evolutionary Specialization.</title>
        <authorList>
            <person name="Sun Y."/>
            <person name="Deng T."/>
            <person name="Zhang A."/>
            <person name="Moore M.J."/>
            <person name="Landis J.B."/>
            <person name="Lin N."/>
            <person name="Zhang H."/>
            <person name="Zhang X."/>
            <person name="Huang J."/>
            <person name="Zhang X."/>
            <person name="Sun H."/>
            <person name="Wang H."/>
        </authorList>
    </citation>
    <scope>NUCLEOTIDE SEQUENCE [LARGE SCALE GENOMIC DNA]</scope>
    <source>
        <strain evidence="2">TB1705</strain>
        <tissue evidence="2">Leaf</tissue>
    </source>
</reference>
<evidence type="ECO:0000313" key="3">
    <source>
        <dbReference type="Proteomes" id="UP000541444"/>
    </source>
</evidence>
<keyword evidence="3" id="KW-1185">Reference proteome</keyword>
<evidence type="ECO:0000256" key="1">
    <source>
        <dbReference type="SAM" id="MobiDB-lite"/>
    </source>
</evidence>
<comment type="caution">
    <text evidence="2">The sequence shown here is derived from an EMBL/GenBank/DDBJ whole genome shotgun (WGS) entry which is preliminary data.</text>
</comment>
<dbReference type="EMBL" id="JACGCM010000999">
    <property type="protein sequence ID" value="KAF6163161.1"/>
    <property type="molecule type" value="Genomic_DNA"/>
</dbReference>
<sequence length="369" mass="42404">DLTMSSAEEEYDGTDDVLEFESDEDEGYVSQMQFLSGKKRKITYEELNVSTEPPPPLPQNYEPRNFRQLTQSDGKCHLFTSVATTSARVGFKCRSVLVKLRKMYLILIEVPHLKQKSKATNLMSLFDYKIGNSDNQVIVSMVERWWATTHTFHILCRELGITPTDFTVHTRTGIGIGEPMWYLGDRCWAQLEHRAVPYDPPEKLHCFLSPDVVRSLRAAGWIEVQHYIVGHHVNYDAYWKYVSHGALMSDIAMCGNNDIPGLGILTVRVTFPHLEFPTRDSLLRIHKFLPHSLKLTLDRTLDLEARHIHDESCIIHLMVDLRRAKGRLSQLNDYLDGEGIIVDWEDDEGEAETSQAGTSWRRGSRERRS</sequence>
<organism evidence="2 3">
    <name type="scientific">Kingdonia uniflora</name>
    <dbReference type="NCBI Taxonomy" id="39325"/>
    <lineage>
        <taxon>Eukaryota</taxon>
        <taxon>Viridiplantae</taxon>
        <taxon>Streptophyta</taxon>
        <taxon>Embryophyta</taxon>
        <taxon>Tracheophyta</taxon>
        <taxon>Spermatophyta</taxon>
        <taxon>Magnoliopsida</taxon>
        <taxon>Ranunculales</taxon>
        <taxon>Circaeasteraceae</taxon>
        <taxon>Kingdonia</taxon>
    </lineage>
</organism>